<dbReference type="Proteomes" id="UP001187531">
    <property type="component" value="Unassembled WGS sequence"/>
</dbReference>
<evidence type="ECO:0000256" key="1">
    <source>
        <dbReference type="SAM" id="MobiDB-lite"/>
    </source>
</evidence>
<accession>A0AA88L9P5</accession>
<evidence type="ECO:0000313" key="3">
    <source>
        <dbReference type="Proteomes" id="UP001187531"/>
    </source>
</evidence>
<keyword evidence="3" id="KW-1185">Reference proteome</keyword>
<proteinExistence type="predicted"/>
<name>A0AA88L9P5_ARTSF</name>
<dbReference type="AlphaFoldDB" id="A0AA88L9P5"/>
<reference evidence="2" key="1">
    <citation type="submission" date="2023-07" db="EMBL/GenBank/DDBJ databases">
        <title>Chromosome-level genome assembly of Artemia franciscana.</title>
        <authorList>
            <person name="Jo E."/>
        </authorList>
    </citation>
    <scope>NUCLEOTIDE SEQUENCE</scope>
    <source>
        <tissue evidence="2">Whole body</tissue>
    </source>
</reference>
<sequence length="244" mass="27112">MEVGESSSIRSRTTEKCEVTSDNISAAEDLETNNSATDSNAVMSGVTPLFFDHVTNIIIGTDSEALDKGETAPGQKKIGKTPEYKIVTLKNTPGDEYTSKKSKEKKQSIFDKLQRLARETGNRDVQKQFILASIKVVPTKRKTVGTDSRRYNSFFHSFTVHGVQKQVCKKNFHGILDLRVKFVLNALKNKSPISSSQPDLRNKSCPRNQKARLLKTNQNFQQIMSSPSQWLVPTTGDSNGLGNT</sequence>
<evidence type="ECO:0000313" key="2">
    <source>
        <dbReference type="EMBL" id="KAK2713415.1"/>
    </source>
</evidence>
<feature type="region of interest" description="Disordered" evidence="1">
    <location>
        <begin position="1"/>
        <end position="38"/>
    </location>
</feature>
<gene>
    <name evidence="2" type="ORF">QYM36_009322</name>
</gene>
<protein>
    <submittedName>
        <fullName evidence="2">Uncharacterized protein</fullName>
    </submittedName>
</protein>
<dbReference type="EMBL" id="JAVRJZ010000014">
    <property type="protein sequence ID" value="KAK2713415.1"/>
    <property type="molecule type" value="Genomic_DNA"/>
</dbReference>
<comment type="caution">
    <text evidence="2">The sequence shown here is derived from an EMBL/GenBank/DDBJ whole genome shotgun (WGS) entry which is preliminary data.</text>
</comment>
<feature type="compositionally biased region" description="Polar residues" evidence="1">
    <location>
        <begin position="1"/>
        <end position="11"/>
    </location>
</feature>
<organism evidence="2 3">
    <name type="scientific">Artemia franciscana</name>
    <name type="common">Brine shrimp</name>
    <name type="synonym">Artemia sanfranciscana</name>
    <dbReference type="NCBI Taxonomy" id="6661"/>
    <lineage>
        <taxon>Eukaryota</taxon>
        <taxon>Metazoa</taxon>
        <taxon>Ecdysozoa</taxon>
        <taxon>Arthropoda</taxon>
        <taxon>Crustacea</taxon>
        <taxon>Branchiopoda</taxon>
        <taxon>Anostraca</taxon>
        <taxon>Artemiidae</taxon>
        <taxon>Artemia</taxon>
    </lineage>
</organism>